<keyword evidence="1" id="KW-1133">Transmembrane helix</keyword>
<reference evidence="3" key="1">
    <citation type="journal article" date="2023" name="Commun. Biol.">
        <title>Genome analysis of Parmales, the sister group of diatoms, reveals the evolutionary specialization of diatoms from phago-mixotrophs to photoautotrophs.</title>
        <authorList>
            <person name="Ban H."/>
            <person name="Sato S."/>
            <person name="Yoshikawa S."/>
            <person name="Yamada K."/>
            <person name="Nakamura Y."/>
            <person name="Ichinomiya M."/>
            <person name="Sato N."/>
            <person name="Blanc-Mathieu R."/>
            <person name="Endo H."/>
            <person name="Kuwata A."/>
            <person name="Ogata H."/>
        </authorList>
    </citation>
    <scope>NUCLEOTIDE SEQUENCE [LARGE SCALE GENOMIC DNA]</scope>
    <source>
        <strain evidence="3">NIES 3700</strain>
    </source>
</reference>
<proteinExistence type="predicted"/>
<name>A0A9W7EDK2_9STRA</name>
<accession>A0A9W7EDK2</accession>
<keyword evidence="1" id="KW-0812">Transmembrane</keyword>
<evidence type="ECO:0000256" key="1">
    <source>
        <dbReference type="SAM" id="Phobius"/>
    </source>
</evidence>
<comment type="caution">
    <text evidence="2">The sequence shown here is derived from an EMBL/GenBank/DDBJ whole genome shotgun (WGS) entry which is preliminary data.</text>
</comment>
<keyword evidence="3" id="KW-1185">Reference proteome</keyword>
<dbReference type="AlphaFoldDB" id="A0A9W7EDK2"/>
<keyword evidence="1" id="KW-0472">Membrane</keyword>
<dbReference type="EMBL" id="BRXW01000690">
    <property type="protein sequence ID" value="GMH74135.1"/>
    <property type="molecule type" value="Genomic_DNA"/>
</dbReference>
<gene>
    <name evidence="2" type="ORF">TrLO_g4794</name>
</gene>
<sequence>MSATNFTTSTVASNLQRKLSGGTDILSKPFKGLALPDPARKIREETERIANKLEEAVLDKASVHWQFFIAGIFIGAAVVAGIVVGANVGDIGGRRLRGGRCYSFFLNPHLKGEELEKSIVNYLKAITSSHSLRKITSYRLVLNVEFKESQMNVEEVIRKAGLEGIAGAEAVEWGFIGGGGSIIHIFE</sequence>
<dbReference type="OrthoDB" id="10538602at2759"/>
<evidence type="ECO:0000313" key="2">
    <source>
        <dbReference type="EMBL" id="GMH74135.1"/>
    </source>
</evidence>
<feature type="transmembrane region" description="Helical" evidence="1">
    <location>
        <begin position="67"/>
        <end position="88"/>
    </location>
</feature>
<dbReference type="Proteomes" id="UP001165122">
    <property type="component" value="Unassembled WGS sequence"/>
</dbReference>
<organism evidence="2 3">
    <name type="scientific">Triparma laevis f. longispina</name>
    <dbReference type="NCBI Taxonomy" id="1714387"/>
    <lineage>
        <taxon>Eukaryota</taxon>
        <taxon>Sar</taxon>
        <taxon>Stramenopiles</taxon>
        <taxon>Ochrophyta</taxon>
        <taxon>Bolidophyceae</taxon>
        <taxon>Parmales</taxon>
        <taxon>Triparmaceae</taxon>
        <taxon>Triparma</taxon>
    </lineage>
</organism>
<protein>
    <submittedName>
        <fullName evidence="2">Uncharacterized protein</fullName>
    </submittedName>
</protein>
<evidence type="ECO:0000313" key="3">
    <source>
        <dbReference type="Proteomes" id="UP001165122"/>
    </source>
</evidence>